<dbReference type="AlphaFoldDB" id="A0A4P8IT76"/>
<evidence type="ECO:0000313" key="2">
    <source>
        <dbReference type="Proteomes" id="UP000298656"/>
    </source>
</evidence>
<name>A0A4P8IT76_9BURK</name>
<dbReference type="OrthoDB" id="8926609at2"/>
<sequence>MKTPAEASLRGLVEKWLTPELATPVRVTAFGRTRIDGARYVCVEAQSQSGVRALYFFRHGDGSWRVYPEGRFSAPSASRDTRAARRTA</sequence>
<dbReference type="Proteomes" id="UP000298656">
    <property type="component" value="Chromosome 2"/>
</dbReference>
<keyword evidence="2" id="KW-1185">Reference proteome</keyword>
<proteinExistence type="predicted"/>
<gene>
    <name evidence="1" type="ORF">FAZ95_24870</name>
</gene>
<protein>
    <submittedName>
        <fullName evidence="1">Uncharacterized protein</fullName>
    </submittedName>
</protein>
<reference evidence="1 2" key="1">
    <citation type="submission" date="2019-05" db="EMBL/GenBank/DDBJ databases">
        <title>Burkholderia sp. DHOD12, isolated from subtropical forest soil.</title>
        <authorList>
            <person name="Gao Z.-H."/>
            <person name="Qiu L.-H."/>
        </authorList>
    </citation>
    <scope>NUCLEOTIDE SEQUENCE [LARGE SCALE GENOMIC DNA]</scope>
    <source>
        <strain evidence="1 2">DHOD12</strain>
    </source>
</reference>
<accession>A0A4P8IT76</accession>
<organism evidence="1 2">
    <name type="scientific">Trinickia violacea</name>
    <dbReference type="NCBI Taxonomy" id="2571746"/>
    <lineage>
        <taxon>Bacteria</taxon>
        <taxon>Pseudomonadati</taxon>
        <taxon>Pseudomonadota</taxon>
        <taxon>Betaproteobacteria</taxon>
        <taxon>Burkholderiales</taxon>
        <taxon>Burkholderiaceae</taxon>
        <taxon>Trinickia</taxon>
    </lineage>
</organism>
<evidence type="ECO:0000313" key="1">
    <source>
        <dbReference type="EMBL" id="QCP52408.1"/>
    </source>
</evidence>
<dbReference type="EMBL" id="CP040078">
    <property type="protein sequence ID" value="QCP52408.1"/>
    <property type="molecule type" value="Genomic_DNA"/>
</dbReference>
<dbReference type="KEGG" id="tvl:FAZ95_24870"/>
<dbReference type="RefSeq" id="WP_137335181.1">
    <property type="nucleotide sequence ID" value="NZ_CP040078.1"/>
</dbReference>